<feature type="domain" description="PepSY" evidence="2">
    <location>
        <begin position="57"/>
        <end position="115"/>
    </location>
</feature>
<dbReference type="EMBL" id="CYHE01000008">
    <property type="protein sequence ID" value="CUA97651.1"/>
    <property type="molecule type" value="Genomic_DNA"/>
</dbReference>
<dbReference type="AlphaFoldDB" id="A0A0K6I3K1"/>
<protein>
    <submittedName>
        <fullName evidence="3">Uncharacterized membrane protein YkoI</fullName>
    </submittedName>
</protein>
<sequence>MFTSSISHRKSKAAGRALQATLLCAGLAAACLATSQVHADEDAQKRAEQALRDDKALPLAEILKRVSPVLDGKVIGIEFEEDDDRFVYEFKVLSAKGKIREMVIDARSGEILKEEDD</sequence>
<accession>A0A0K6I3K1</accession>
<reference evidence="4" key="1">
    <citation type="submission" date="2015-08" db="EMBL/GenBank/DDBJ databases">
        <authorList>
            <person name="Varghese N."/>
        </authorList>
    </citation>
    <scope>NUCLEOTIDE SEQUENCE [LARGE SCALE GENOMIC DNA]</scope>
    <source>
        <strain evidence="4">DSM 23407</strain>
    </source>
</reference>
<dbReference type="OrthoDB" id="7856745at2"/>
<keyword evidence="4" id="KW-1185">Reference proteome</keyword>
<organism evidence="3 4">
    <name type="scientific">Pannonibacter indicus</name>
    <dbReference type="NCBI Taxonomy" id="466044"/>
    <lineage>
        <taxon>Bacteria</taxon>
        <taxon>Pseudomonadati</taxon>
        <taxon>Pseudomonadota</taxon>
        <taxon>Alphaproteobacteria</taxon>
        <taxon>Hyphomicrobiales</taxon>
        <taxon>Stappiaceae</taxon>
        <taxon>Pannonibacter</taxon>
    </lineage>
</organism>
<evidence type="ECO:0000256" key="1">
    <source>
        <dbReference type="SAM" id="SignalP"/>
    </source>
</evidence>
<dbReference type="InterPro" id="IPR025711">
    <property type="entry name" value="PepSY"/>
</dbReference>
<name>A0A0K6I3K1_9HYPH</name>
<gene>
    <name evidence="3" type="ORF">Ga0061067_10837</name>
</gene>
<dbReference type="Proteomes" id="UP000183900">
    <property type="component" value="Unassembled WGS sequence"/>
</dbReference>
<feature type="signal peptide" evidence="1">
    <location>
        <begin position="1"/>
        <end position="39"/>
    </location>
</feature>
<keyword evidence="1" id="KW-0732">Signal</keyword>
<evidence type="ECO:0000313" key="4">
    <source>
        <dbReference type="Proteomes" id="UP000183900"/>
    </source>
</evidence>
<dbReference type="Pfam" id="PF03413">
    <property type="entry name" value="PepSY"/>
    <property type="match status" value="1"/>
</dbReference>
<evidence type="ECO:0000259" key="2">
    <source>
        <dbReference type="Pfam" id="PF03413"/>
    </source>
</evidence>
<proteinExistence type="predicted"/>
<feature type="chain" id="PRO_5005504637" evidence="1">
    <location>
        <begin position="40"/>
        <end position="117"/>
    </location>
</feature>
<dbReference type="Gene3D" id="3.10.450.40">
    <property type="match status" value="1"/>
</dbReference>
<evidence type="ECO:0000313" key="3">
    <source>
        <dbReference type="EMBL" id="CUA97651.1"/>
    </source>
</evidence>